<dbReference type="PROSITE" id="PS50850">
    <property type="entry name" value="MFS"/>
    <property type="match status" value="1"/>
</dbReference>
<dbReference type="GO" id="GO:0022857">
    <property type="term" value="F:transmembrane transporter activity"/>
    <property type="evidence" value="ECO:0007669"/>
    <property type="project" value="InterPro"/>
</dbReference>
<feature type="domain" description="Major facilitator superfamily (MFS) profile" evidence="2">
    <location>
        <begin position="1"/>
        <end position="363"/>
    </location>
</feature>
<dbReference type="KEGG" id="sacr:SacRon12I_10635"/>
<dbReference type="InterPro" id="IPR036259">
    <property type="entry name" value="MFS_trans_sf"/>
</dbReference>
<feature type="transmembrane region" description="Helical" evidence="1">
    <location>
        <begin position="29"/>
        <end position="49"/>
    </location>
</feature>
<dbReference type="SUPFAM" id="SSF103473">
    <property type="entry name" value="MFS general substrate transporter"/>
    <property type="match status" value="1"/>
</dbReference>
<dbReference type="PANTHER" id="PTHR23537:SF1">
    <property type="entry name" value="SUGAR TRANSPORTER"/>
    <property type="match status" value="1"/>
</dbReference>
<feature type="transmembrane region" description="Helical" evidence="1">
    <location>
        <begin position="218"/>
        <end position="239"/>
    </location>
</feature>
<evidence type="ECO:0000313" key="4">
    <source>
        <dbReference type="Proteomes" id="UP000011280"/>
    </source>
</evidence>
<organism evidence="4">
    <name type="scientific">Sulfolobus acidocaldarius Ron12/I</name>
    <dbReference type="NCBI Taxonomy" id="1028567"/>
    <lineage>
        <taxon>Archaea</taxon>
        <taxon>Thermoproteota</taxon>
        <taxon>Thermoprotei</taxon>
        <taxon>Sulfolobales</taxon>
        <taxon>Sulfolobaceae</taxon>
        <taxon>Sulfolobus</taxon>
    </lineage>
</organism>
<dbReference type="InterPro" id="IPR020846">
    <property type="entry name" value="MFS_dom"/>
</dbReference>
<dbReference type="PANTHER" id="PTHR23537">
    <property type="match status" value="1"/>
</dbReference>
<dbReference type="Pfam" id="PF07690">
    <property type="entry name" value="MFS_1"/>
    <property type="match status" value="1"/>
</dbReference>
<dbReference type="InterPro" id="IPR011701">
    <property type="entry name" value="MFS"/>
</dbReference>
<proteinExistence type="predicted"/>
<reference evidence="3 4" key="1">
    <citation type="journal article" date="2012" name="ISME J.">
        <title>Genomic evidence of rapid, global-scale gene flow in a Sulfolobus species.</title>
        <authorList>
            <person name="Mao D."/>
            <person name="Grogan D."/>
        </authorList>
    </citation>
    <scope>NUCLEOTIDE SEQUENCE [LARGE SCALE GENOMIC DNA]</scope>
    <source>
        <strain evidence="3 4">Ron12/I</strain>
    </source>
</reference>
<feature type="transmembrane region" description="Helical" evidence="1">
    <location>
        <begin position="310"/>
        <end position="332"/>
    </location>
</feature>
<dbReference type="HOGENOM" id="CLU_762112_0_0_2"/>
<name>M1IG18_9CREN</name>
<feature type="transmembrane region" description="Helical" evidence="1">
    <location>
        <begin position="7"/>
        <end position="23"/>
    </location>
</feature>
<keyword evidence="1" id="KW-0812">Transmembrane</keyword>
<evidence type="ECO:0000259" key="2">
    <source>
        <dbReference type="PROSITE" id="PS50850"/>
    </source>
</evidence>
<feature type="transmembrane region" description="Helical" evidence="1">
    <location>
        <begin position="116"/>
        <end position="139"/>
    </location>
</feature>
<dbReference type="AlphaFoldDB" id="M1IG18"/>
<evidence type="ECO:0000256" key="1">
    <source>
        <dbReference type="SAM" id="Phobius"/>
    </source>
</evidence>
<evidence type="ECO:0000313" key="3">
    <source>
        <dbReference type="EMBL" id="AGE74343.1"/>
    </source>
</evidence>
<keyword evidence="1" id="KW-1133">Transmembrane helix</keyword>
<dbReference type="PATRIC" id="fig|1028567.7.peg.2130"/>
<dbReference type="Gene3D" id="1.20.1250.20">
    <property type="entry name" value="MFS general substrate transporter like domains"/>
    <property type="match status" value="2"/>
</dbReference>
<feature type="transmembrane region" description="Helical" evidence="1">
    <location>
        <begin position="251"/>
        <end position="267"/>
    </location>
</feature>
<gene>
    <name evidence="3" type="ORF">SacRon12I_10635</name>
</gene>
<feature type="transmembrane region" description="Helical" evidence="1">
    <location>
        <begin position="273"/>
        <end position="289"/>
    </location>
</feature>
<dbReference type="Proteomes" id="UP000011280">
    <property type="component" value="Chromosome"/>
</dbReference>
<protein>
    <recommendedName>
        <fullName evidence="2">Major facilitator superfamily (MFS) profile domain-containing protein</fullName>
    </recommendedName>
</protein>
<sequence>MQLLIRLSWGVIALPISILLNLNPVEVGFVASSFYIGYILFSIPWGLIIDKIGPNKAMATSSAILVPLNLILFLFLRSYVLIVIIYLMEGIIASSIFPSAMKIIAITYAGSSHLTFYVAILESAGPITILLLGAVSSFILDSWKFLFLFFAVGFSVLCLLSLKLKVNSKSTEVKRSFSVLFNKKIILATLIRLGELWATWGTTTWIFSMLVVYRDIPVTLSASFLFLFGLGQLIGILSVESLVAVMGDKNVILINLIGFILVTLLIIITFNPYLVVAEAFLLGVFSFSYRPPTDSIIMKIGGESRAGTSIGFANAVSQLGTMIAPSLVGFVLFLTKSFAFSMFALDLGCVISIISLFLLSKLK</sequence>
<feature type="transmembrane region" description="Helical" evidence="1">
    <location>
        <begin position="338"/>
        <end position="359"/>
    </location>
</feature>
<dbReference type="EMBL" id="CP002818">
    <property type="protein sequence ID" value="AGE74343.1"/>
    <property type="molecule type" value="Genomic_DNA"/>
</dbReference>
<feature type="transmembrane region" description="Helical" evidence="1">
    <location>
        <begin position="185"/>
        <end position="212"/>
    </location>
</feature>
<accession>M1IG18</accession>
<keyword evidence="1" id="KW-0472">Membrane</keyword>
<dbReference type="InterPro" id="IPR010645">
    <property type="entry name" value="MFS_4"/>
</dbReference>
<feature type="transmembrane region" description="Helical" evidence="1">
    <location>
        <begin position="145"/>
        <end position="164"/>
    </location>
</feature>